<accession>A0ABR5Z727</accession>
<organism evidence="2 3">
    <name type="scientific">Stutzerimonas azotifigens</name>
    <dbReference type="NCBI Taxonomy" id="291995"/>
    <lineage>
        <taxon>Bacteria</taxon>
        <taxon>Pseudomonadati</taxon>
        <taxon>Pseudomonadota</taxon>
        <taxon>Gammaproteobacteria</taxon>
        <taxon>Pseudomonadales</taxon>
        <taxon>Pseudomonadaceae</taxon>
        <taxon>Stutzerimonas</taxon>
    </lineage>
</organism>
<evidence type="ECO:0000313" key="3">
    <source>
        <dbReference type="Proteomes" id="UP000786387"/>
    </source>
</evidence>
<name>A0ABR5Z727_9GAMM</name>
<dbReference type="InterPro" id="IPR021898">
    <property type="entry name" value="DUF3509"/>
</dbReference>
<evidence type="ECO:0000313" key="2">
    <source>
        <dbReference type="EMBL" id="MBA1276028.1"/>
    </source>
</evidence>
<feature type="region of interest" description="Disordered" evidence="1">
    <location>
        <begin position="71"/>
        <end position="92"/>
    </location>
</feature>
<gene>
    <name evidence="2" type="ORF">G7026_22030</name>
</gene>
<dbReference type="RefSeq" id="WP_181073191.1">
    <property type="nucleotide sequence ID" value="NZ_JAAMRF010000015.1"/>
</dbReference>
<protein>
    <submittedName>
        <fullName evidence="2">DUF3509 domain-containing protein</fullName>
    </submittedName>
</protein>
<dbReference type="Pfam" id="PF12021">
    <property type="entry name" value="DUF3509"/>
    <property type="match status" value="1"/>
</dbReference>
<keyword evidence="3" id="KW-1185">Reference proteome</keyword>
<comment type="caution">
    <text evidence="2">The sequence shown here is derived from an EMBL/GenBank/DDBJ whole genome shotgun (WGS) entry which is preliminary data.</text>
</comment>
<reference evidence="2 3" key="1">
    <citation type="submission" date="2020-02" db="EMBL/GenBank/DDBJ databases">
        <title>Synteny-based analysis reveals conserved mechanism for high triclosan tolerance in Pseudomonas, as well as instances of horizontal transfer.</title>
        <authorList>
            <person name="Mcfarland A.G."/>
            <person name="Bertucci H.K."/>
            <person name="Litmann E."/>
            <person name="Shen J."/>
            <person name="Huttenhower C."/>
            <person name="Hartmann E.M."/>
        </authorList>
    </citation>
    <scope>NUCLEOTIDE SEQUENCE [LARGE SCALE GENOMIC DNA]</scope>
    <source>
        <strain evidence="2 3">115A1</strain>
    </source>
</reference>
<feature type="compositionally biased region" description="Polar residues" evidence="1">
    <location>
        <begin position="75"/>
        <end position="84"/>
    </location>
</feature>
<evidence type="ECO:0000256" key="1">
    <source>
        <dbReference type="SAM" id="MobiDB-lite"/>
    </source>
</evidence>
<dbReference type="EMBL" id="JAAMRF010000015">
    <property type="protein sequence ID" value="MBA1276028.1"/>
    <property type="molecule type" value="Genomic_DNA"/>
</dbReference>
<dbReference type="Proteomes" id="UP000786387">
    <property type="component" value="Unassembled WGS sequence"/>
</dbReference>
<sequence length="92" mass="10199">MNSPFKLISDVFQPKYRVNFSIEKPDGSILLTLSDDNGVAVKRFMSAEQWQDQEKLQRLITSLSMSLAIERGDSSSKVAASSGRQMPESAMA</sequence>
<proteinExistence type="predicted"/>